<dbReference type="InterPro" id="IPR004568">
    <property type="entry name" value="Ppantetheine-prot_Trfase_dom"/>
</dbReference>
<name>A0ABS4JQ11_9FIRM</name>
<keyword evidence="7 8" id="KW-0275">Fatty acid biosynthesis</keyword>
<dbReference type="NCBIfam" id="TIGR00516">
    <property type="entry name" value="acpS"/>
    <property type="match status" value="1"/>
</dbReference>
<evidence type="ECO:0000259" key="9">
    <source>
        <dbReference type="Pfam" id="PF01648"/>
    </source>
</evidence>
<evidence type="ECO:0000256" key="1">
    <source>
        <dbReference type="ARBA" id="ARBA00022516"/>
    </source>
</evidence>
<keyword evidence="4 8" id="KW-0276">Fatty acid metabolism</keyword>
<dbReference type="RefSeq" id="WP_209465211.1">
    <property type="nucleotide sequence ID" value="NZ_JAGGLG010000002.1"/>
</dbReference>
<evidence type="ECO:0000313" key="10">
    <source>
        <dbReference type="EMBL" id="MBP2017061.1"/>
    </source>
</evidence>
<dbReference type="EC" id="2.7.8.7" evidence="8"/>
<protein>
    <recommendedName>
        <fullName evidence="8">Holo-[acyl-carrier-protein] synthase</fullName>
        <shortName evidence="8">Holo-ACP synthase</shortName>
        <ecNumber evidence="8">2.7.8.7</ecNumber>
    </recommendedName>
    <alternativeName>
        <fullName evidence="8">4'-phosphopantetheinyl transferase AcpS</fullName>
    </alternativeName>
</protein>
<evidence type="ECO:0000256" key="3">
    <source>
        <dbReference type="ARBA" id="ARBA00022723"/>
    </source>
</evidence>
<dbReference type="InterPro" id="IPR008278">
    <property type="entry name" value="4-PPantetheinyl_Trfase_dom"/>
</dbReference>
<comment type="function">
    <text evidence="8">Transfers the 4'-phosphopantetheine moiety from coenzyme A to a Ser of acyl-carrier-protein.</text>
</comment>
<dbReference type="Pfam" id="PF01648">
    <property type="entry name" value="ACPS"/>
    <property type="match status" value="1"/>
</dbReference>
<evidence type="ECO:0000313" key="11">
    <source>
        <dbReference type="Proteomes" id="UP001519289"/>
    </source>
</evidence>
<evidence type="ECO:0000256" key="8">
    <source>
        <dbReference type="HAMAP-Rule" id="MF_00101"/>
    </source>
</evidence>
<dbReference type="NCBIfam" id="TIGR00556">
    <property type="entry name" value="pantethn_trn"/>
    <property type="match status" value="1"/>
</dbReference>
<evidence type="ECO:0000256" key="5">
    <source>
        <dbReference type="ARBA" id="ARBA00022842"/>
    </source>
</evidence>
<dbReference type="GO" id="GO:0008897">
    <property type="term" value="F:holo-[acyl-carrier-protein] synthase activity"/>
    <property type="evidence" value="ECO:0007669"/>
    <property type="project" value="UniProtKB-EC"/>
</dbReference>
<sequence length="125" mass="13782">MILGTGVDIVEVARLRRALERHGDRLLRRLFTEGEIGYCTSSEPHRAARLAARFAAKEAALKALGLGLREVRWTDVEVRRDALGRPSLHLSGRLAELASAKGATRFHLSLSHTQEYAIAQVVVEA</sequence>
<feature type="binding site" evidence="8">
    <location>
        <position position="58"/>
    </location>
    <ligand>
        <name>Mg(2+)</name>
        <dbReference type="ChEBI" id="CHEBI:18420"/>
    </ligand>
</feature>
<keyword evidence="1 8" id="KW-0444">Lipid biosynthesis</keyword>
<proteinExistence type="inferred from homology"/>
<keyword evidence="3 8" id="KW-0479">Metal-binding</keyword>
<comment type="cofactor">
    <cofactor evidence="8">
        <name>Mg(2+)</name>
        <dbReference type="ChEBI" id="CHEBI:18420"/>
    </cofactor>
</comment>
<comment type="similarity">
    <text evidence="8">Belongs to the P-Pant transferase superfamily. AcpS family.</text>
</comment>
<dbReference type="SUPFAM" id="SSF56214">
    <property type="entry name" value="4'-phosphopantetheinyl transferase"/>
    <property type="match status" value="1"/>
</dbReference>
<comment type="caution">
    <text evidence="10">The sequence shown here is derived from an EMBL/GenBank/DDBJ whole genome shotgun (WGS) entry which is preliminary data.</text>
</comment>
<comment type="catalytic activity">
    <reaction evidence="8">
        <text>apo-[ACP] + CoA = holo-[ACP] + adenosine 3',5'-bisphosphate + H(+)</text>
        <dbReference type="Rhea" id="RHEA:12068"/>
        <dbReference type="Rhea" id="RHEA-COMP:9685"/>
        <dbReference type="Rhea" id="RHEA-COMP:9690"/>
        <dbReference type="ChEBI" id="CHEBI:15378"/>
        <dbReference type="ChEBI" id="CHEBI:29999"/>
        <dbReference type="ChEBI" id="CHEBI:57287"/>
        <dbReference type="ChEBI" id="CHEBI:58343"/>
        <dbReference type="ChEBI" id="CHEBI:64479"/>
        <dbReference type="EC" id="2.7.8.7"/>
    </reaction>
</comment>
<dbReference type="EMBL" id="JAGGLG010000002">
    <property type="protein sequence ID" value="MBP2017061.1"/>
    <property type="molecule type" value="Genomic_DNA"/>
</dbReference>
<evidence type="ECO:0000256" key="2">
    <source>
        <dbReference type="ARBA" id="ARBA00022679"/>
    </source>
</evidence>
<dbReference type="NCBIfam" id="NF000832">
    <property type="entry name" value="PRK00070.3-2"/>
    <property type="match status" value="1"/>
</dbReference>
<keyword evidence="8" id="KW-0963">Cytoplasm</keyword>
<keyword evidence="6 8" id="KW-0443">Lipid metabolism</keyword>
<feature type="binding site" evidence="8">
    <location>
        <position position="8"/>
    </location>
    <ligand>
        <name>Mg(2+)</name>
        <dbReference type="ChEBI" id="CHEBI:18420"/>
    </ligand>
</feature>
<keyword evidence="5 8" id="KW-0460">Magnesium</keyword>
<dbReference type="InterPro" id="IPR002582">
    <property type="entry name" value="ACPS"/>
</dbReference>
<keyword evidence="11" id="KW-1185">Reference proteome</keyword>
<dbReference type="Gene3D" id="3.90.470.20">
    <property type="entry name" value="4'-phosphopantetheinyl transferase domain"/>
    <property type="match status" value="1"/>
</dbReference>
<reference evidence="10 11" key="1">
    <citation type="submission" date="2021-03" db="EMBL/GenBank/DDBJ databases">
        <title>Genomic Encyclopedia of Type Strains, Phase IV (KMG-IV): sequencing the most valuable type-strain genomes for metagenomic binning, comparative biology and taxonomic classification.</title>
        <authorList>
            <person name="Goeker M."/>
        </authorList>
    </citation>
    <scope>NUCLEOTIDE SEQUENCE [LARGE SCALE GENOMIC DNA]</scope>
    <source>
        <strain evidence="10 11">DSM 27138</strain>
    </source>
</reference>
<feature type="domain" description="4'-phosphopantetheinyl transferase" evidence="9">
    <location>
        <begin position="5"/>
        <end position="119"/>
    </location>
</feature>
<evidence type="ECO:0000256" key="7">
    <source>
        <dbReference type="ARBA" id="ARBA00023160"/>
    </source>
</evidence>
<evidence type="ECO:0000256" key="6">
    <source>
        <dbReference type="ARBA" id="ARBA00023098"/>
    </source>
</evidence>
<dbReference type="Proteomes" id="UP001519289">
    <property type="component" value="Unassembled WGS sequence"/>
</dbReference>
<keyword evidence="2 8" id="KW-0808">Transferase</keyword>
<comment type="subcellular location">
    <subcellularLocation>
        <location evidence="8">Cytoplasm</location>
    </subcellularLocation>
</comment>
<dbReference type="InterPro" id="IPR037143">
    <property type="entry name" value="4-PPantetheinyl_Trfase_dom_sf"/>
</dbReference>
<organism evidence="10 11">
    <name type="scientific">Symbiobacterium terraclitae</name>
    <dbReference type="NCBI Taxonomy" id="557451"/>
    <lineage>
        <taxon>Bacteria</taxon>
        <taxon>Bacillati</taxon>
        <taxon>Bacillota</taxon>
        <taxon>Clostridia</taxon>
        <taxon>Eubacteriales</taxon>
        <taxon>Symbiobacteriaceae</taxon>
        <taxon>Symbiobacterium</taxon>
    </lineage>
</organism>
<gene>
    <name evidence="8" type="primary">acpS</name>
    <name evidence="10" type="ORF">J2Z79_000435</name>
</gene>
<accession>A0ABS4JQ11</accession>
<dbReference type="HAMAP" id="MF_00101">
    <property type="entry name" value="AcpS"/>
    <property type="match status" value="1"/>
</dbReference>
<evidence type="ECO:0000256" key="4">
    <source>
        <dbReference type="ARBA" id="ARBA00022832"/>
    </source>
</evidence>